<dbReference type="AlphaFoldDB" id="A0A3R9PMY7"/>
<reference evidence="2 4" key="2">
    <citation type="journal article" date="2019" name="Nat. Microbiol.">
        <title>Wide diversity of methane and short-chain alkane metabolisms in uncultured archaea.</title>
        <authorList>
            <person name="Borrel G."/>
            <person name="Adam P.S."/>
            <person name="McKay L.J."/>
            <person name="Chen L.X."/>
            <person name="Sierra-Garcia I.N."/>
            <person name="Sieber C.M."/>
            <person name="Letourneur Q."/>
            <person name="Ghozlane A."/>
            <person name="Andersen G.L."/>
            <person name="Li W.J."/>
            <person name="Hallam S.J."/>
            <person name="Muyzer G."/>
            <person name="de Oliveira V.M."/>
            <person name="Inskeep W.P."/>
            <person name="Banfield J.F."/>
            <person name="Gribaldo S."/>
        </authorList>
    </citation>
    <scope>NUCLEOTIDE SEQUENCE [LARGE SCALE GENOMIC DNA]</scope>
    <source>
        <strain evidence="2">NM4</strain>
    </source>
</reference>
<gene>
    <name evidence="1" type="ORF">D6D85_01175</name>
    <name evidence="2" type="ORF">EF810_04090</name>
</gene>
<evidence type="ECO:0000313" key="2">
    <source>
        <dbReference type="EMBL" id="RZN61929.1"/>
    </source>
</evidence>
<dbReference type="RefSeq" id="WP_125670218.1">
    <property type="nucleotide sequence ID" value="NZ_RCOS01000021.1"/>
</dbReference>
<proteinExistence type="predicted"/>
<reference evidence="1 3" key="1">
    <citation type="submission" date="2018-10" db="EMBL/GenBank/DDBJ databases">
        <title>Co-occurring genomic capacity for anaerobic methane metabolism and dissimilatory sulfite reduction discovered in the Korarchaeota.</title>
        <authorList>
            <person name="Mckay L.J."/>
            <person name="Dlakic M."/>
            <person name="Fields M.W."/>
            <person name="Delmont T.O."/>
            <person name="Eren A.M."/>
            <person name="Jay Z.J."/>
            <person name="Klingelsmith K.B."/>
            <person name="Rusch D.B."/>
            <person name="Inskeep W.P."/>
        </authorList>
    </citation>
    <scope>NUCLEOTIDE SEQUENCE [LARGE SCALE GENOMIC DNA]</scope>
    <source>
        <strain evidence="1 3">MDKW</strain>
    </source>
</reference>
<evidence type="ECO:0000313" key="3">
    <source>
        <dbReference type="Proteomes" id="UP000277582"/>
    </source>
</evidence>
<evidence type="ECO:0000313" key="4">
    <source>
        <dbReference type="Proteomes" id="UP000316217"/>
    </source>
</evidence>
<sequence>MVTLNVLGQKVGLRENPWMRTPFGKKGYVFFNFTGRRAKLERHAPVVERWKLFASVRPEATAACASYSGVEKMACIARTMSAKLRK</sequence>
<comment type="caution">
    <text evidence="1">The sequence shown here is derived from an EMBL/GenBank/DDBJ whole genome shotgun (WGS) entry which is preliminary data.</text>
</comment>
<evidence type="ECO:0000313" key="1">
    <source>
        <dbReference type="EMBL" id="RSN78324.1"/>
    </source>
</evidence>
<dbReference type="Proteomes" id="UP000316217">
    <property type="component" value="Unassembled WGS sequence"/>
</dbReference>
<dbReference type="Proteomes" id="UP000277582">
    <property type="component" value="Unassembled WGS sequence"/>
</dbReference>
<dbReference type="EMBL" id="RXII01000063">
    <property type="protein sequence ID" value="RZN61929.1"/>
    <property type="molecule type" value="Genomic_DNA"/>
</dbReference>
<dbReference type="EMBL" id="RCOS01000021">
    <property type="protein sequence ID" value="RSN78324.1"/>
    <property type="molecule type" value="Genomic_DNA"/>
</dbReference>
<keyword evidence="3" id="KW-1185">Reference proteome</keyword>
<organism evidence="1 3">
    <name type="scientific">Candidatus Methanodesulfokora washburnensis</name>
    <dbReference type="NCBI Taxonomy" id="2478471"/>
    <lineage>
        <taxon>Archaea</taxon>
        <taxon>Thermoproteota</taxon>
        <taxon>Candidatus Korarchaeia</taxon>
        <taxon>Candidatus Korarchaeia incertae sedis</taxon>
        <taxon>Candidatus Methanodesulfokora</taxon>
    </lineage>
</organism>
<accession>A0A3R9PMY7</accession>
<protein>
    <submittedName>
        <fullName evidence="1">Uncharacterized protein</fullName>
    </submittedName>
</protein>
<name>A0A3R9PMY7_9CREN</name>